<name>A0A8X7N107_9BASI</name>
<dbReference type="GO" id="GO:0016491">
    <property type="term" value="F:oxidoreductase activity"/>
    <property type="evidence" value="ECO:0007669"/>
    <property type="project" value="UniProtKB-KW"/>
</dbReference>
<keyword evidence="3" id="KW-0560">Oxidoreductase</keyword>
<evidence type="ECO:0000313" key="4">
    <source>
        <dbReference type="EMBL" id="KAE8254942.1"/>
    </source>
</evidence>
<dbReference type="Proteomes" id="UP000077684">
    <property type="component" value="Unassembled WGS sequence"/>
</dbReference>
<keyword evidence="2" id="KW-0521">NADP</keyword>
<protein>
    <recommendedName>
        <fullName evidence="6">Oxidoreductase</fullName>
    </recommendedName>
</protein>
<comment type="similarity">
    <text evidence="1">Belongs to the short-chain dehydrogenases/reductases (SDR) family.</text>
</comment>
<accession>A0A8X7N107</accession>
<evidence type="ECO:0000313" key="5">
    <source>
        <dbReference type="Proteomes" id="UP000077684"/>
    </source>
</evidence>
<comment type="caution">
    <text evidence="4">The sequence shown here is derived from an EMBL/GenBank/DDBJ whole genome shotgun (WGS) entry which is preliminary data.</text>
</comment>
<dbReference type="PANTHER" id="PTHR24320">
    <property type="entry name" value="RETINOL DEHYDROGENASE"/>
    <property type="match status" value="1"/>
</dbReference>
<sequence length="327" mass="35396">MVRTTKFSTSEIPDLTGKVAIVTGTSPGGIGAETARQLAIAGAKVYLAARNEEKNKKTLEEIQSKAPEGKTLKLELLKLDLADLAAVRQAADDFKAREERLDICVLNAGIMACPKDITKDGWEIQFQANYLGHFLFTKELLPVLEAGAAASGHPSRVISLSSIGHRAERLFPWASISFESREKVNRTFGPSVMGNFLRYSQAKLADLLFAREWNRRIGRPGGGKVMAASVHPGVIKSNLYIYTPGASLIGPTMLPTADGALSSLYVATSAELETEASWDVYRGDYGLQHTDSTTSKNVQLASDLWELSEDAVKDVTSATRTPKVPVA</sequence>
<dbReference type="AlphaFoldDB" id="A0A8X7N107"/>
<evidence type="ECO:0008006" key="6">
    <source>
        <dbReference type="Google" id="ProtNLM"/>
    </source>
</evidence>
<dbReference type="Pfam" id="PF00106">
    <property type="entry name" value="adh_short"/>
    <property type="match status" value="1"/>
</dbReference>
<evidence type="ECO:0000256" key="1">
    <source>
        <dbReference type="ARBA" id="ARBA00006484"/>
    </source>
</evidence>
<reference evidence="4" key="2">
    <citation type="journal article" date="2019" name="IMA Fungus">
        <title>Genome sequencing and comparison of five Tilletia species to identify candidate genes for the detection of regulated species infecting wheat.</title>
        <authorList>
            <person name="Nguyen H.D.T."/>
            <person name="Sultana T."/>
            <person name="Kesanakurti P."/>
            <person name="Hambleton S."/>
        </authorList>
    </citation>
    <scope>NUCLEOTIDE SEQUENCE</scope>
    <source>
        <strain evidence="4">DAOMC 236426</strain>
    </source>
</reference>
<gene>
    <name evidence="4" type="ORF">A4X06_0g658</name>
</gene>
<dbReference type="InterPro" id="IPR002347">
    <property type="entry name" value="SDR_fam"/>
</dbReference>
<dbReference type="EMBL" id="LWDE02000036">
    <property type="protein sequence ID" value="KAE8254942.1"/>
    <property type="molecule type" value="Genomic_DNA"/>
</dbReference>
<proteinExistence type="inferred from homology"/>
<dbReference type="InterPro" id="IPR036291">
    <property type="entry name" value="NAD(P)-bd_dom_sf"/>
</dbReference>
<evidence type="ECO:0000256" key="3">
    <source>
        <dbReference type="ARBA" id="ARBA00023002"/>
    </source>
</evidence>
<dbReference type="SUPFAM" id="SSF51735">
    <property type="entry name" value="NAD(P)-binding Rossmann-fold domains"/>
    <property type="match status" value="1"/>
</dbReference>
<organism evidence="4 5">
    <name type="scientific">Tilletia controversa</name>
    <name type="common">dwarf bunt fungus</name>
    <dbReference type="NCBI Taxonomy" id="13291"/>
    <lineage>
        <taxon>Eukaryota</taxon>
        <taxon>Fungi</taxon>
        <taxon>Dikarya</taxon>
        <taxon>Basidiomycota</taxon>
        <taxon>Ustilaginomycotina</taxon>
        <taxon>Exobasidiomycetes</taxon>
        <taxon>Tilletiales</taxon>
        <taxon>Tilletiaceae</taxon>
        <taxon>Tilletia</taxon>
    </lineage>
</organism>
<reference evidence="4" key="1">
    <citation type="submission" date="2016-04" db="EMBL/GenBank/DDBJ databases">
        <authorList>
            <person name="Nguyen H.D."/>
            <person name="Samba Siva P."/>
            <person name="Cullis J."/>
            <person name="Levesque C.A."/>
            <person name="Hambleton S."/>
        </authorList>
    </citation>
    <scope>NUCLEOTIDE SEQUENCE</scope>
    <source>
        <strain evidence="4">DAOMC 236426</strain>
    </source>
</reference>
<evidence type="ECO:0000256" key="2">
    <source>
        <dbReference type="ARBA" id="ARBA00022857"/>
    </source>
</evidence>
<dbReference type="PANTHER" id="PTHR24320:SF282">
    <property type="entry name" value="WW DOMAIN-CONTAINING OXIDOREDUCTASE"/>
    <property type="match status" value="1"/>
</dbReference>
<dbReference type="Gene3D" id="3.40.50.720">
    <property type="entry name" value="NAD(P)-binding Rossmann-like Domain"/>
    <property type="match status" value="1"/>
</dbReference>
<keyword evidence="5" id="KW-1185">Reference proteome</keyword>